<evidence type="ECO:0000256" key="1">
    <source>
        <dbReference type="SAM" id="SignalP"/>
    </source>
</evidence>
<organism evidence="2 3">
    <name type="scientific">Lupinus albus</name>
    <name type="common">White lupine</name>
    <name type="synonym">Lupinus termis</name>
    <dbReference type="NCBI Taxonomy" id="3870"/>
    <lineage>
        <taxon>Eukaryota</taxon>
        <taxon>Viridiplantae</taxon>
        <taxon>Streptophyta</taxon>
        <taxon>Embryophyta</taxon>
        <taxon>Tracheophyta</taxon>
        <taxon>Spermatophyta</taxon>
        <taxon>Magnoliopsida</taxon>
        <taxon>eudicotyledons</taxon>
        <taxon>Gunneridae</taxon>
        <taxon>Pentapetalae</taxon>
        <taxon>rosids</taxon>
        <taxon>fabids</taxon>
        <taxon>Fabales</taxon>
        <taxon>Fabaceae</taxon>
        <taxon>Papilionoideae</taxon>
        <taxon>50 kb inversion clade</taxon>
        <taxon>genistoids sensu lato</taxon>
        <taxon>core genistoids</taxon>
        <taxon>Genisteae</taxon>
        <taxon>Lupinus</taxon>
    </lineage>
</organism>
<accession>A0A6A4NV59</accession>
<dbReference type="Proteomes" id="UP000447434">
    <property type="component" value="Chromosome 20"/>
</dbReference>
<evidence type="ECO:0000313" key="3">
    <source>
        <dbReference type="Proteomes" id="UP000447434"/>
    </source>
</evidence>
<protein>
    <submittedName>
        <fullName evidence="2">Uncharacterized protein</fullName>
    </submittedName>
</protein>
<feature type="chain" id="PRO_5025689388" evidence="1">
    <location>
        <begin position="24"/>
        <end position="74"/>
    </location>
</feature>
<dbReference type="AlphaFoldDB" id="A0A6A4NV59"/>
<dbReference type="EMBL" id="WOCE01000020">
    <property type="protein sequence ID" value="KAE9590518.1"/>
    <property type="molecule type" value="Genomic_DNA"/>
</dbReference>
<feature type="signal peptide" evidence="1">
    <location>
        <begin position="1"/>
        <end position="23"/>
    </location>
</feature>
<reference evidence="3" key="1">
    <citation type="journal article" date="2020" name="Nat. Commun.">
        <title>Genome sequence of the cluster root forming white lupin.</title>
        <authorList>
            <person name="Hufnagel B."/>
            <person name="Marques A."/>
            <person name="Soriano A."/>
            <person name="Marques L."/>
            <person name="Divol F."/>
            <person name="Doumas P."/>
            <person name="Sallet E."/>
            <person name="Mancinotti D."/>
            <person name="Carrere S."/>
            <person name="Marande W."/>
            <person name="Arribat S."/>
            <person name="Keller J."/>
            <person name="Huneau C."/>
            <person name="Blein T."/>
            <person name="Aime D."/>
            <person name="Laguerre M."/>
            <person name="Taylor J."/>
            <person name="Schubert V."/>
            <person name="Nelson M."/>
            <person name="Geu-Flores F."/>
            <person name="Crespi M."/>
            <person name="Gallardo-Guerrero K."/>
            <person name="Delaux P.-M."/>
            <person name="Salse J."/>
            <person name="Berges H."/>
            <person name="Guyot R."/>
            <person name="Gouzy J."/>
            <person name="Peret B."/>
        </authorList>
    </citation>
    <scope>NUCLEOTIDE SEQUENCE [LARGE SCALE GENOMIC DNA]</scope>
    <source>
        <strain evidence="3">cv. Amiga</strain>
    </source>
</reference>
<name>A0A6A4NV59_LUPAL</name>
<gene>
    <name evidence="2" type="ORF">Lalb_Chr20g0108571</name>
</gene>
<comment type="caution">
    <text evidence="2">The sequence shown here is derived from an EMBL/GenBank/DDBJ whole genome shotgun (WGS) entry which is preliminary data.</text>
</comment>
<sequence>MGTNTYSYIAILFIMLALNGIKSENVVSSFGIKSSFLPSGWSHYGNNDKVRVYPRRALLSKGMVPPSGPSKIHN</sequence>
<keyword evidence="3" id="KW-1185">Reference proteome</keyword>
<proteinExistence type="predicted"/>
<keyword evidence="1" id="KW-0732">Signal</keyword>
<evidence type="ECO:0000313" key="2">
    <source>
        <dbReference type="EMBL" id="KAE9590518.1"/>
    </source>
</evidence>